<dbReference type="Proteomes" id="UP000230405">
    <property type="component" value="Unassembled WGS sequence"/>
</dbReference>
<feature type="chain" id="PRO_5014714759" evidence="1">
    <location>
        <begin position="24"/>
        <end position="1200"/>
    </location>
</feature>
<dbReference type="EMBL" id="PFPO01000025">
    <property type="protein sequence ID" value="PIZ99483.1"/>
    <property type="molecule type" value="Genomic_DNA"/>
</dbReference>
<accession>A0A2M7VG89</accession>
<sequence length="1200" mass="122635">MFKKLIVVTVAVATIATLGVGFVAPDVAQAASAGSLVKGPNSQAVYYIGANNKKYVFPDAKTYFSWYTNFNNVQLLTVAELDTYTDGGMILYRPGTKMITHPNTAKVYVVEDGGAIRWVSSEAVAAGLFGANWNQRINDISEVFFPNYAIGADLTSATDLPAGSLVKASDGTTIYLISGGKKRPFASMDALTANGYSSANLLTVAAATLTSYADGTSVTGAESSLMDTSQGVTEGIVPLGGALTVSAGSMPAATSIVAGGNTNGAQALVPVMNINFTAGANAAMVKTVKLKKIGLLSDTYVLNVYLYEGNTRLATMNSISSGVVTFNSANGLFTVNAGQAKTVTVKMDLEDSAGSGNTVAFSLESAADVTTDGGAVSGTFPLTGNYMTVATVSDLGLLTVGASVVPSGTTTANAEDNYEMVRVSFAATNQDLEISYLRFTNIGSVTPGDLQNLKLMVGGVQYGTTLAQEDGDSAIAFDVSANPIVLTSGQTKNVSVYGDIKKGSSRTFRWSLQDASDIVVKDKMYNVSIFPKPSGGTAGVWTVVQAGGATTINAGTMTVTKATDSPTANIADAATNVTIGKWALKATGEDVKVNTLTYDITGSDTTDNLKNVKLFLDGVQVGTSTTTAVADGTDYAISMGNSMTIPAGTTKYLTMVVDTTNSTVASAATFYGRLVAGSSNGQATASKSSINVPGSNTAANTLTVAAGSLTSAKNPAIANITAVQGSTNVKLASWVITAGAAEGIDVSSIVVKTNNGTLDGASTGAFGDSFANVSLWNSAKTVQYGQTISTPSTSVSGSNTFNINNLSITAGQSVVIELWGDALSNADANWTDGDGTEIDSVTGTGKTTAASVSDSTGGVGQTLTAATAGTLTVAVSASPTNPNSKILVMGSTDNIVGSWKFSASNVEDLKISQILLSEIHGDDTPGNIASVSLYVDNVLVGGPVPLLSGSPDTATFSDLNITIAKNGYKHIVVKANISDSSNATTNKSAQFRISTPAAITGAAANNIIAKGSTSNQFAALAAASTNYDASAHTTYKTKVTVAMASDTPTGYQIPGQQVNALKFSVTADAAGDATINSLKFTVNTSSATISDGDATLYDVLDYGTALATLSGATFANATEYTLTVSTAITVPAGTTRTFMLKADTAGMSTAAIETFQIVINPTSLDTEFGWRDGVYNSDITSATLTTTFPLTGGTLQSKVN</sequence>
<dbReference type="AlphaFoldDB" id="A0A2M7VG89"/>
<feature type="signal peptide" evidence="1">
    <location>
        <begin position="1"/>
        <end position="23"/>
    </location>
</feature>
<gene>
    <name evidence="2" type="ORF">COX77_01395</name>
</gene>
<evidence type="ECO:0000256" key="1">
    <source>
        <dbReference type="SAM" id="SignalP"/>
    </source>
</evidence>
<keyword evidence="1" id="KW-0732">Signal</keyword>
<protein>
    <submittedName>
        <fullName evidence="2">Uncharacterized protein</fullName>
    </submittedName>
</protein>
<reference evidence="3" key="1">
    <citation type="submission" date="2017-09" db="EMBL/GenBank/DDBJ databases">
        <title>Depth-based differentiation of microbial function through sediment-hosted aquifers and enrichment of novel symbionts in the deep terrestrial subsurface.</title>
        <authorList>
            <person name="Probst A.J."/>
            <person name="Ladd B."/>
            <person name="Jarett J.K."/>
            <person name="Geller-Mcgrath D.E."/>
            <person name="Sieber C.M.K."/>
            <person name="Emerson J.B."/>
            <person name="Anantharaman K."/>
            <person name="Thomas B.C."/>
            <person name="Malmstrom R."/>
            <person name="Stieglmeier M."/>
            <person name="Klingl A."/>
            <person name="Woyke T."/>
            <person name="Ryan C.M."/>
            <person name="Banfield J.F."/>
        </authorList>
    </citation>
    <scope>NUCLEOTIDE SEQUENCE [LARGE SCALE GENOMIC DNA]</scope>
</reference>
<comment type="caution">
    <text evidence="2">The sequence shown here is derived from an EMBL/GenBank/DDBJ whole genome shotgun (WGS) entry which is preliminary data.</text>
</comment>
<proteinExistence type="predicted"/>
<organism evidence="2 3">
    <name type="scientific">Candidatus Komeilibacteria bacterium CG_4_10_14_0_2_um_filter_37_10</name>
    <dbReference type="NCBI Taxonomy" id="1974470"/>
    <lineage>
        <taxon>Bacteria</taxon>
        <taxon>Candidatus Komeiliibacteriota</taxon>
    </lineage>
</organism>
<name>A0A2M7VG89_9BACT</name>
<evidence type="ECO:0000313" key="3">
    <source>
        <dbReference type="Proteomes" id="UP000230405"/>
    </source>
</evidence>
<evidence type="ECO:0000313" key="2">
    <source>
        <dbReference type="EMBL" id="PIZ99483.1"/>
    </source>
</evidence>